<feature type="region of interest" description="Disordered" evidence="1">
    <location>
        <begin position="120"/>
        <end position="157"/>
    </location>
</feature>
<dbReference type="RefSeq" id="WP_342323589.1">
    <property type="nucleotide sequence ID" value="NZ_CP151800.1"/>
</dbReference>
<organism evidence="2 3">
    <name type="scientific">Kosakonia calanthes</name>
    <dbReference type="NCBI Taxonomy" id="3139408"/>
    <lineage>
        <taxon>Bacteria</taxon>
        <taxon>Pseudomonadati</taxon>
        <taxon>Pseudomonadota</taxon>
        <taxon>Gammaproteobacteria</taxon>
        <taxon>Enterobacterales</taxon>
        <taxon>Enterobacteriaceae</taxon>
        <taxon>Kosakonia</taxon>
    </lineage>
</organism>
<evidence type="ECO:0000256" key="1">
    <source>
        <dbReference type="SAM" id="MobiDB-lite"/>
    </source>
</evidence>
<protein>
    <submittedName>
        <fullName evidence="2">Uncharacterized protein</fullName>
    </submittedName>
</protein>
<feature type="region of interest" description="Disordered" evidence="1">
    <location>
        <begin position="1"/>
        <end position="43"/>
    </location>
</feature>
<name>A0ABZ3B7C7_9ENTR</name>
<accession>A0ABZ3B7C7</accession>
<keyword evidence="3" id="KW-1185">Reference proteome</keyword>
<evidence type="ECO:0000313" key="2">
    <source>
        <dbReference type="EMBL" id="WZV99031.1"/>
    </source>
</evidence>
<feature type="compositionally biased region" description="Polar residues" evidence="1">
    <location>
        <begin position="17"/>
        <end position="38"/>
    </location>
</feature>
<proteinExistence type="predicted"/>
<reference evidence="2 3" key="1">
    <citation type="submission" date="2024-04" db="EMBL/GenBank/DDBJ databases">
        <title>Kosakonia calanthae sp. nov., a halophilic bacterium isolated from leaves of Calanthe tiplacata.</title>
        <authorList>
            <person name="Wu P."/>
        </authorList>
    </citation>
    <scope>NUCLEOTIDE SEQUENCE [LARGE SCALE GENOMIC DNA]</scope>
    <source>
        <strain evidence="2 3">BYX6</strain>
    </source>
</reference>
<dbReference type="Proteomes" id="UP001466893">
    <property type="component" value="Chromosome"/>
</dbReference>
<evidence type="ECO:0000313" key="3">
    <source>
        <dbReference type="Proteomes" id="UP001466893"/>
    </source>
</evidence>
<feature type="compositionally biased region" description="Low complexity" evidence="1">
    <location>
        <begin position="120"/>
        <end position="147"/>
    </location>
</feature>
<sequence length="157" mass="17275">MMQEIQAIQASPPLATTKENTTHKSALSTHTESPTDGSAYQDDSIKVTLSSRVEGHKEIKDIKDEQPVHETKKTENHEIDYSLAMSGIPQFGGRLVTLVKYPDGRTEMIDAFSGKEVTQEELQQAQMQQEGSEATEQAEVQQVQIATPGESTPTDSE</sequence>
<dbReference type="EMBL" id="CP151800">
    <property type="protein sequence ID" value="WZV99031.1"/>
    <property type="molecule type" value="Genomic_DNA"/>
</dbReference>
<gene>
    <name evidence="2" type="ORF">AAEY27_03790</name>
</gene>
<feature type="region of interest" description="Disordered" evidence="1">
    <location>
        <begin position="56"/>
        <end position="76"/>
    </location>
</feature>